<dbReference type="EMBL" id="JAKGAQ010000003">
    <property type="protein sequence ID" value="MCF2872058.1"/>
    <property type="molecule type" value="Genomic_DNA"/>
</dbReference>
<evidence type="ECO:0000256" key="2">
    <source>
        <dbReference type="SAM" id="SignalP"/>
    </source>
</evidence>
<evidence type="ECO:0000313" key="4">
    <source>
        <dbReference type="EMBL" id="MCF2872058.1"/>
    </source>
</evidence>
<dbReference type="PANTHER" id="PTHR23150">
    <property type="entry name" value="SULFATASE MODIFYING FACTOR 1, 2"/>
    <property type="match status" value="1"/>
</dbReference>
<reference evidence="4 5" key="1">
    <citation type="submission" date="2022-01" db="EMBL/GenBank/DDBJ databases">
        <title>Octadecabacter sp. nov., isolated from a marine alga.</title>
        <authorList>
            <person name="Jin M.S."/>
            <person name="Kim H.M."/>
            <person name="Han D.M."/>
            <person name="Jung J.J."/>
            <person name="Jeon C.O."/>
        </authorList>
    </citation>
    <scope>NUCLEOTIDE SEQUENCE [LARGE SCALE GENOMIC DNA]</scope>
    <source>
        <strain evidence="4 5">G9-8</strain>
    </source>
</reference>
<gene>
    <name evidence="4" type="ORF">L0664_13365</name>
</gene>
<evidence type="ECO:0000313" key="5">
    <source>
        <dbReference type="Proteomes" id="UP001200557"/>
    </source>
</evidence>
<dbReference type="SUPFAM" id="SSF56436">
    <property type="entry name" value="C-type lectin-like"/>
    <property type="match status" value="1"/>
</dbReference>
<feature type="chain" id="PRO_5046745191" evidence="2">
    <location>
        <begin position="27"/>
        <end position="633"/>
    </location>
</feature>
<protein>
    <submittedName>
        <fullName evidence="4">SUMF1/EgtB/PvdO family nonheme iron enzyme</fullName>
    </submittedName>
</protein>
<keyword evidence="5" id="KW-1185">Reference proteome</keyword>
<evidence type="ECO:0000256" key="1">
    <source>
        <dbReference type="SAM" id="Coils"/>
    </source>
</evidence>
<accession>A0ABS9D191</accession>
<keyword evidence="2" id="KW-0732">Signal</keyword>
<feature type="coiled-coil region" evidence="1">
    <location>
        <begin position="449"/>
        <end position="479"/>
    </location>
</feature>
<feature type="domain" description="Sulfatase-modifying factor enzyme-like" evidence="3">
    <location>
        <begin position="185"/>
        <end position="384"/>
    </location>
</feature>
<dbReference type="PANTHER" id="PTHR23150:SF19">
    <property type="entry name" value="FORMYLGLYCINE-GENERATING ENZYME"/>
    <property type="match status" value="1"/>
</dbReference>
<dbReference type="InterPro" id="IPR051043">
    <property type="entry name" value="Sulfatase_Mod_Factor_Kinase"/>
</dbReference>
<dbReference type="InterPro" id="IPR005532">
    <property type="entry name" value="SUMF_dom"/>
</dbReference>
<proteinExistence type="predicted"/>
<dbReference type="Gene3D" id="3.90.1580.10">
    <property type="entry name" value="paralog of FGE (formylglycine-generating enzyme)"/>
    <property type="match status" value="1"/>
</dbReference>
<evidence type="ECO:0000259" key="3">
    <source>
        <dbReference type="Pfam" id="PF03781"/>
    </source>
</evidence>
<dbReference type="Proteomes" id="UP001200557">
    <property type="component" value="Unassembled WGS sequence"/>
</dbReference>
<name>A0ABS9D191_9RHOB</name>
<organism evidence="4 5">
    <name type="scientific">Octadecabacter dasysiphoniae</name>
    <dbReference type="NCBI Taxonomy" id="2909341"/>
    <lineage>
        <taxon>Bacteria</taxon>
        <taxon>Pseudomonadati</taxon>
        <taxon>Pseudomonadota</taxon>
        <taxon>Alphaproteobacteria</taxon>
        <taxon>Rhodobacterales</taxon>
        <taxon>Roseobacteraceae</taxon>
        <taxon>Octadecabacter</taxon>
    </lineage>
</organism>
<dbReference type="InterPro" id="IPR016187">
    <property type="entry name" value="CTDL_fold"/>
</dbReference>
<comment type="caution">
    <text evidence="4">The sequence shown here is derived from an EMBL/GenBank/DDBJ whole genome shotgun (WGS) entry which is preliminary data.</text>
</comment>
<dbReference type="InterPro" id="IPR042095">
    <property type="entry name" value="SUMF_sf"/>
</dbReference>
<keyword evidence="1" id="KW-0175">Coiled coil</keyword>
<sequence>MGFAVFNKRYWAVALAFAMAGTMADAQPASPPAVSPTWCELDAPGVFRAVRQLDVPECPPAAPASDLPKDLVIALPCGRHLALRRLDTPANTVIDHVVGNFGGTAEGSLRQRYVQGPRTATVAGGYTVVGSDGQTLLARALYIQSHEWTELQDSLFTSGALEAWAADASPTVEENAGICAVSTALSDQIRWRDARPQIGLSYFDAQDRLRALNAYISAESRRRIAAGGEPLVPWQAGSPGFFRLPSEAEWEFAARGGSVGIGVNAQIASYLIREPQTDVIRAAAVEEIAVISDGTSRQTFGPVGTKAPNLAGLFDVVGNASEITQDLFQMVRPDALHGARGGFVLRGGHALTPLSLSGVAHRAEAPFFDLDGEVAPAPAGLRLVLNPPILTAGAPDAGQYRTDLQNSEFDAQLERAHQTLVEIRQTPGAAFRSEARALLAAVGEGGANNADLQQQLQRVEIALEQSESAINEARRAEIRATIRSAATGILNIRVNGVVGVTLLQRLPQLRAMVAENEEVAQHSEGQRLRDGIERVERELDARLVMIDSQTRTVLALINSVATEDPSLVREVLADLKRDVSAEGLWLYDERAWPLFEQVLGDYQQDPSANLFETYLPLFDSARATRDRLRASNP</sequence>
<feature type="signal peptide" evidence="2">
    <location>
        <begin position="1"/>
        <end position="26"/>
    </location>
</feature>
<dbReference type="RefSeq" id="WP_235226384.1">
    <property type="nucleotide sequence ID" value="NZ_JAKGAQ010000003.1"/>
</dbReference>
<dbReference type="Pfam" id="PF03781">
    <property type="entry name" value="FGE-sulfatase"/>
    <property type="match status" value="1"/>
</dbReference>